<feature type="repeat" description="PPR" evidence="3">
    <location>
        <begin position="249"/>
        <end position="283"/>
    </location>
</feature>
<dbReference type="GO" id="GO:0003729">
    <property type="term" value="F:mRNA binding"/>
    <property type="evidence" value="ECO:0007669"/>
    <property type="project" value="UniProtKB-ARBA"/>
</dbReference>
<protein>
    <recommendedName>
        <fullName evidence="6">Pentatricopeptide repeat-containing protein</fullName>
    </recommendedName>
</protein>
<dbReference type="PROSITE" id="PS51375">
    <property type="entry name" value="PPR"/>
    <property type="match status" value="3"/>
</dbReference>
<evidence type="ECO:0000256" key="3">
    <source>
        <dbReference type="PROSITE-ProRule" id="PRU00708"/>
    </source>
</evidence>
<dbReference type="AlphaFoldDB" id="A0A834G935"/>
<proteinExistence type="inferred from homology"/>
<dbReference type="InterPro" id="IPR002885">
    <property type="entry name" value="PPR_rpt"/>
</dbReference>
<dbReference type="Pfam" id="PF13812">
    <property type="entry name" value="PPR_3"/>
    <property type="match status" value="1"/>
</dbReference>
<comment type="caution">
    <text evidence="4">The sequence shown here is derived from an EMBL/GenBank/DDBJ whole genome shotgun (WGS) entry which is preliminary data.</text>
</comment>
<dbReference type="Proteomes" id="UP000626092">
    <property type="component" value="Unassembled WGS sequence"/>
</dbReference>
<dbReference type="Gene3D" id="1.25.40.10">
    <property type="entry name" value="Tetratricopeptide repeat domain"/>
    <property type="match status" value="2"/>
</dbReference>
<dbReference type="Pfam" id="PF01535">
    <property type="entry name" value="PPR"/>
    <property type="match status" value="2"/>
</dbReference>
<evidence type="ECO:0000256" key="2">
    <source>
        <dbReference type="ARBA" id="ARBA00022737"/>
    </source>
</evidence>
<keyword evidence="5" id="KW-1185">Reference proteome</keyword>
<accession>A0A834G935</accession>
<keyword evidence="2" id="KW-0677">Repeat</keyword>
<feature type="repeat" description="PPR" evidence="3">
    <location>
        <begin position="390"/>
        <end position="424"/>
    </location>
</feature>
<name>A0A834G935_RHOSS</name>
<dbReference type="NCBIfam" id="TIGR00756">
    <property type="entry name" value="PPR"/>
    <property type="match status" value="2"/>
</dbReference>
<comment type="similarity">
    <text evidence="1">Belongs to the PPR family. P subfamily.</text>
</comment>
<dbReference type="OrthoDB" id="1717827at2759"/>
<reference evidence="4" key="1">
    <citation type="submission" date="2019-11" db="EMBL/GenBank/DDBJ databases">
        <authorList>
            <person name="Liu Y."/>
            <person name="Hou J."/>
            <person name="Li T.-Q."/>
            <person name="Guan C.-H."/>
            <person name="Wu X."/>
            <person name="Wu H.-Z."/>
            <person name="Ling F."/>
            <person name="Zhang R."/>
            <person name="Shi X.-G."/>
            <person name="Ren J.-P."/>
            <person name="Chen E.-F."/>
            <person name="Sun J.-M."/>
        </authorList>
    </citation>
    <scope>NUCLEOTIDE SEQUENCE</scope>
    <source>
        <strain evidence="4">Adult_tree_wgs_1</strain>
        <tissue evidence="4">Leaves</tissue>
    </source>
</reference>
<dbReference type="SUPFAM" id="SSF48452">
    <property type="entry name" value="TPR-like"/>
    <property type="match status" value="1"/>
</dbReference>
<sequence length="501" mass="56556">MANHAKRLVTSTLTAGSRWFSTAAATATATATAVNKGNEESLFRKLSALPAADGGVADTLDQWVRQGNPVKRFYILGCVNQLRRLGGKQVVGFPLEWLPMVICLEGFDFDGNSVRVCVGTVGKESSGLVLKNEMIYEWMEKQKNKMNNADHAVRIDLLAKIKGVTSAEEYFNNLEESSKTVKTYGALHSCYCKEKMKDEATNLFEKMKELSFASVLTYNNLMFLYLSIGEPEKVPLLAKEMEEMKIAADKHTYNKLMRGFASLKDYDAAEGVLEKMREDKVMPDWITYENLAAIYGDAGFIDKANATLQKWENMGNVGDARSFHSLINMYARMSDLSGVNRAWESLKSTSPEKPSNASYLVMLSALLKLDNAEGLQKCFSEWESGCSTYDVRICNVIFKSYLKRNMIEEATTLYENMGSGGAEPNLDTFDIFTNYYVSNGQRDLAFEFFEMGVAKACSEKIKWFPTDQTVSKFLELYDKEKDEEAAEKFRERVKEIERLRL</sequence>
<evidence type="ECO:0000256" key="1">
    <source>
        <dbReference type="ARBA" id="ARBA00007626"/>
    </source>
</evidence>
<dbReference type="PANTHER" id="PTHR45717:SF5">
    <property type="entry name" value="PENTACOTRIPEPTIDE-REPEAT REGION OF PRORP DOMAIN-CONTAINING PROTEIN"/>
    <property type="match status" value="1"/>
</dbReference>
<dbReference type="PANTHER" id="PTHR45717">
    <property type="entry name" value="OS12G0527900 PROTEIN"/>
    <property type="match status" value="1"/>
</dbReference>
<organism evidence="4 5">
    <name type="scientific">Rhododendron simsii</name>
    <name type="common">Sims's rhododendron</name>
    <dbReference type="NCBI Taxonomy" id="118357"/>
    <lineage>
        <taxon>Eukaryota</taxon>
        <taxon>Viridiplantae</taxon>
        <taxon>Streptophyta</taxon>
        <taxon>Embryophyta</taxon>
        <taxon>Tracheophyta</taxon>
        <taxon>Spermatophyta</taxon>
        <taxon>Magnoliopsida</taxon>
        <taxon>eudicotyledons</taxon>
        <taxon>Gunneridae</taxon>
        <taxon>Pentapetalae</taxon>
        <taxon>asterids</taxon>
        <taxon>Ericales</taxon>
        <taxon>Ericaceae</taxon>
        <taxon>Ericoideae</taxon>
        <taxon>Rhodoreae</taxon>
        <taxon>Rhododendron</taxon>
    </lineage>
</organism>
<gene>
    <name evidence="4" type="ORF">RHSIM_Rhsim11G0095500</name>
</gene>
<evidence type="ECO:0008006" key="6">
    <source>
        <dbReference type="Google" id="ProtNLM"/>
    </source>
</evidence>
<dbReference type="EMBL" id="WJXA01000011">
    <property type="protein sequence ID" value="KAF7126409.1"/>
    <property type="molecule type" value="Genomic_DNA"/>
</dbReference>
<evidence type="ECO:0000313" key="5">
    <source>
        <dbReference type="Proteomes" id="UP000626092"/>
    </source>
</evidence>
<dbReference type="InterPro" id="IPR011990">
    <property type="entry name" value="TPR-like_helical_dom_sf"/>
</dbReference>
<dbReference type="GO" id="GO:0005739">
    <property type="term" value="C:mitochondrion"/>
    <property type="evidence" value="ECO:0007669"/>
    <property type="project" value="TreeGrafter"/>
</dbReference>
<feature type="repeat" description="PPR" evidence="3">
    <location>
        <begin position="180"/>
        <end position="214"/>
    </location>
</feature>
<evidence type="ECO:0000313" key="4">
    <source>
        <dbReference type="EMBL" id="KAF7126409.1"/>
    </source>
</evidence>